<evidence type="ECO:0000313" key="14">
    <source>
        <dbReference type="Proteomes" id="UP000056419"/>
    </source>
</evidence>
<dbReference type="SUPFAM" id="SSF49785">
    <property type="entry name" value="Galactose-binding domain-like"/>
    <property type="match status" value="1"/>
</dbReference>
<dbReference type="Pfam" id="PF02836">
    <property type="entry name" value="Glyco_hydro_2_C"/>
    <property type="match status" value="1"/>
</dbReference>
<dbReference type="EMBL" id="LRGC01000002">
    <property type="protein sequence ID" value="KWR57183.1"/>
    <property type="molecule type" value="Genomic_DNA"/>
</dbReference>
<dbReference type="InterPro" id="IPR006102">
    <property type="entry name" value="Ig-like_GH2"/>
</dbReference>
<evidence type="ECO:0000256" key="3">
    <source>
        <dbReference type="ARBA" id="ARBA00007401"/>
    </source>
</evidence>
<evidence type="ECO:0000256" key="7">
    <source>
        <dbReference type="ARBA" id="ARBA00022837"/>
    </source>
</evidence>
<evidence type="ECO:0000256" key="2">
    <source>
        <dbReference type="ARBA" id="ARBA00001913"/>
    </source>
</evidence>
<dbReference type="GO" id="GO:0004565">
    <property type="term" value="F:beta-galactosidase activity"/>
    <property type="evidence" value="ECO:0007669"/>
    <property type="project" value="UniProtKB-EC"/>
</dbReference>
<dbReference type="PATRIC" id="fig|46506.5.peg.686"/>
<evidence type="ECO:0000256" key="4">
    <source>
        <dbReference type="ARBA" id="ARBA00011245"/>
    </source>
</evidence>
<dbReference type="InterPro" id="IPR014718">
    <property type="entry name" value="GH-type_carb-bd"/>
</dbReference>
<dbReference type="Proteomes" id="UP000056419">
    <property type="component" value="Unassembled WGS sequence"/>
</dbReference>
<dbReference type="InterPro" id="IPR004199">
    <property type="entry name" value="B-gal_small/dom_5"/>
</dbReference>
<dbReference type="GO" id="GO:0009341">
    <property type="term" value="C:beta-galactosidase complex"/>
    <property type="evidence" value="ECO:0007669"/>
    <property type="project" value="InterPro"/>
</dbReference>
<dbReference type="SUPFAM" id="SSF51445">
    <property type="entry name" value="(Trans)glycosidases"/>
    <property type="match status" value="1"/>
</dbReference>
<comment type="cofactor">
    <cofactor evidence="2">
        <name>Ca(2+)</name>
        <dbReference type="ChEBI" id="CHEBI:29108"/>
    </cofactor>
</comment>
<dbReference type="InterPro" id="IPR011013">
    <property type="entry name" value="Gal_mutarotase_sf_dom"/>
</dbReference>
<dbReference type="Proteomes" id="UP000261223">
    <property type="component" value="Unassembled WGS sequence"/>
</dbReference>
<dbReference type="GO" id="GO:0030246">
    <property type="term" value="F:carbohydrate binding"/>
    <property type="evidence" value="ECO:0007669"/>
    <property type="project" value="InterPro"/>
</dbReference>
<reference evidence="12 14" key="1">
    <citation type="journal article" date="2016" name="BMC Genomics">
        <title>Type VI secretion systems of human gut Bacteroidales segregate into three genetic architectures, two of which are contained on mobile genetic elements.</title>
        <authorList>
            <person name="Coyne M.J."/>
            <person name="Roelofs K.G."/>
            <person name="Comstock L.E."/>
        </authorList>
    </citation>
    <scope>NUCLEOTIDE SEQUENCE [LARGE SCALE GENOMIC DNA]</scope>
    <source>
        <strain evidence="12 14">CL09T03C01</strain>
    </source>
</reference>
<dbReference type="InterPro" id="IPR050347">
    <property type="entry name" value="Bact_Beta-galactosidase"/>
</dbReference>
<proteinExistence type="inferred from homology"/>
<dbReference type="PRINTS" id="PR00132">
    <property type="entry name" value="GLHYDRLASE2"/>
</dbReference>
<evidence type="ECO:0000256" key="5">
    <source>
        <dbReference type="ARBA" id="ARBA00012756"/>
    </source>
</evidence>
<name>A0A108TC69_BACSE</name>
<dbReference type="Pfam" id="PF00703">
    <property type="entry name" value="Glyco_hydro_2"/>
    <property type="match status" value="1"/>
</dbReference>
<dbReference type="FunFam" id="3.20.20.80:FF:000123">
    <property type="entry name" value="Beta-galactosidase"/>
    <property type="match status" value="1"/>
</dbReference>
<dbReference type="SMART" id="SM01038">
    <property type="entry name" value="Bgal_small_N"/>
    <property type="match status" value="1"/>
</dbReference>
<dbReference type="PANTHER" id="PTHR46323">
    <property type="entry name" value="BETA-GALACTOSIDASE"/>
    <property type="match status" value="1"/>
</dbReference>
<keyword evidence="6 10" id="KW-0378">Hydrolase</keyword>
<dbReference type="InterPro" id="IPR006104">
    <property type="entry name" value="Glyco_hydro_2_N"/>
</dbReference>
<dbReference type="AlphaFoldDB" id="A0A108TC69"/>
<dbReference type="InterPro" id="IPR013783">
    <property type="entry name" value="Ig-like_fold"/>
</dbReference>
<dbReference type="EC" id="3.2.1.23" evidence="5 10"/>
<reference evidence="13 15" key="3">
    <citation type="submission" date="2018-08" db="EMBL/GenBank/DDBJ databases">
        <title>A genome reference for cultivated species of the human gut microbiota.</title>
        <authorList>
            <person name="Zou Y."/>
            <person name="Xue W."/>
            <person name="Luo G."/>
        </authorList>
    </citation>
    <scope>NUCLEOTIDE SEQUENCE [LARGE SCALE GENOMIC DNA]</scope>
    <source>
        <strain evidence="13 15">TF03-6</strain>
    </source>
</reference>
<dbReference type="InterPro" id="IPR006103">
    <property type="entry name" value="Glyco_hydro_2_cat"/>
</dbReference>
<dbReference type="Pfam" id="PF02929">
    <property type="entry name" value="Bgal_small_N"/>
    <property type="match status" value="1"/>
</dbReference>
<dbReference type="Gene3D" id="3.20.20.80">
    <property type="entry name" value="Glycosidases"/>
    <property type="match status" value="1"/>
</dbReference>
<dbReference type="GO" id="GO:0005990">
    <property type="term" value="P:lactose catabolic process"/>
    <property type="evidence" value="ECO:0007669"/>
    <property type="project" value="TreeGrafter"/>
</dbReference>
<keyword evidence="7" id="KW-0106">Calcium</keyword>
<dbReference type="RefSeq" id="WP_060385247.1">
    <property type="nucleotide sequence ID" value="NZ_LRGC01000002.1"/>
</dbReference>
<organism evidence="12 14">
    <name type="scientific">Bacteroides stercoris</name>
    <dbReference type="NCBI Taxonomy" id="46506"/>
    <lineage>
        <taxon>Bacteria</taxon>
        <taxon>Pseudomonadati</taxon>
        <taxon>Bacteroidota</taxon>
        <taxon>Bacteroidia</taxon>
        <taxon>Bacteroidales</taxon>
        <taxon>Bacteroidaceae</taxon>
        <taxon>Bacteroides</taxon>
    </lineage>
</organism>
<dbReference type="SUPFAM" id="SSF49303">
    <property type="entry name" value="beta-Galactosidase/glucuronidase domain"/>
    <property type="match status" value="2"/>
</dbReference>
<dbReference type="PANTHER" id="PTHR46323:SF2">
    <property type="entry name" value="BETA-GALACTOSIDASE"/>
    <property type="match status" value="1"/>
</dbReference>
<evidence type="ECO:0000313" key="13">
    <source>
        <dbReference type="EMBL" id="RGM15856.1"/>
    </source>
</evidence>
<dbReference type="EMBL" id="QSSV01000002">
    <property type="protein sequence ID" value="RGM15856.1"/>
    <property type="molecule type" value="Genomic_DNA"/>
</dbReference>
<evidence type="ECO:0000313" key="15">
    <source>
        <dbReference type="Proteomes" id="UP000261223"/>
    </source>
</evidence>
<evidence type="ECO:0000256" key="9">
    <source>
        <dbReference type="ARBA" id="ARBA00032230"/>
    </source>
</evidence>
<gene>
    <name evidence="12" type="primary">lacZ_2</name>
    <name evidence="12" type="ORF">AA415_00640</name>
    <name evidence="13" type="ORF">DXC34_01965</name>
</gene>
<dbReference type="InterPro" id="IPR017853">
    <property type="entry name" value="GH"/>
</dbReference>
<dbReference type="Gene3D" id="2.70.98.10">
    <property type="match status" value="1"/>
</dbReference>
<keyword evidence="8 10" id="KW-0326">Glycosidase</keyword>
<dbReference type="SUPFAM" id="SSF74650">
    <property type="entry name" value="Galactose mutarotase-like"/>
    <property type="match status" value="1"/>
</dbReference>
<dbReference type="FunFam" id="2.60.40.10:FF:000680">
    <property type="entry name" value="Beta-galactosidase"/>
    <property type="match status" value="1"/>
</dbReference>
<dbReference type="Pfam" id="PF16353">
    <property type="entry name" value="LacZ_4"/>
    <property type="match status" value="1"/>
</dbReference>
<evidence type="ECO:0000256" key="8">
    <source>
        <dbReference type="ARBA" id="ARBA00023295"/>
    </source>
</evidence>
<evidence type="ECO:0000256" key="1">
    <source>
        <dbReference type="ARBA" id="ARBA00001412"/>
    </source>
</evidence>
<accession>A0A108TC69</accession>
<sequence length="1026" mass="117745">MNYIYKIFLHFLIVGIFFGVGRLSAQATVPEWQSQYAIGKNKLRPHTYVWPYDKATNIRQGDYENSRYYMSLNGRWKFSWVKNPDNRPKDFYKPGYYTGGWADIKVPGNWERQGYGTAIYVNESYEFDDPLFNFKKNPPLVPYDENEVGSYRRSFTLPLDWKDRRTVICCEGVTSFYYIWVNGHLLGYNQGSKTPAEWDITPYVKEGENTVALEVYRWSAGSYLECQDMWRLSGIERDIYLYSTPKQYIADYQVTSTLDKETYTDGLFALETTIGGEAEGAATLSYRLEDACGKTILEKDYPLQSKESGNFIFFEKETLPKVKRWSAEHPYLYTLIISLKNTSGEIIHLTGCNVGFRTSEIKDGRFCINGVPILVKGANRHEHSQLGRTVSKELMEQDIRLMKQNNLNTVRNSHYPTHPYWYHLCDLYGLYIIDEANIESHGMGYGAASLAKDSTWLPAHMDRVQRMYERSKNHPAIIIWSLGNEAGNGINFERTYDWMKSVEQSRPVQYERAEQQYNTDIYCRMYRSVDELLAYAHQTSPKVYRPFIMTEYLHTMGNSGGGLKEYMEVFESEPVVQGGCIWDWVDQSFREVDAHGKWYWAYGGDYGPENIPSFGNFCCNGLVNAIREPHPHLKEVKKAYQYIKCTLKDPKNLTIAIKNWYDFTNLNAYVLKWSIVGDNGKMLAKGEQSIEAAPHATTEVSLGGVRLPRNIREAYLNLSWTPKKKSAFIGTDDEVAYDQFVLPANSQYRPTLAKLSEKPEIQIDPKTGALTSYIYEGQEYLASPVRLSLYRPATDNDNREKKGGAKVWRKLGLNHLVQRVLSVKTSGHTTYSEVELLNDKNETIGSATFEYTIRKDGILSVQTRFVPDTTFVSSLARVGLVFEMPHSFNRVTYLGRGEHETYADRKLSGRIGIYHTDAERMFHYYVRPQATGNRTDVRWMQVSDELEKGLSVWGEKPFEFSVSPFTDENIDAAGHINELKRNGTVTVHLDALQSGVGTATCGPGVLAPYLVPVKEYLFSFEIRPLK</sequence>
<feature type="domain" description="Beta galactosidase small chain/" evidence="11">
    <location>
        <begin position="754"/>
        <end position="1023"/>
    </location>
</feature>
<evidence type="ECO:0000259" key="11">
    <source>
        <dbReference type="SMART" id="SM01038"/>
    </source>
</evidence>
<keyword evidence="14" id="KW-1185">Reference proteome</keyword>
<dbReference type="InterPro" id="IPR023230">
    <property type="entry name" value="Glyco_hydro_2_CS"/>
</dbReference>
<comment type="subunit">
    <text evidence="4">Monomer.</text>
</comment>
<comment type="similarity">
    <text evidence="3 10">Belongs to the glycosyl hydrolase 2 family.</text>
</comment>
<dbReference type="Pfam" id="PF02837">
    <property type="entry name" value="Glyco_hydro_2_N"/>
    <property type="match status" value="1"/>
</dbReference>
<dbReference type="InterPro" id="IPR032312">
    <property type="entry name" value="LacZ_4"/>
</dbReference>
<dbReference type="FunFam" id="2.60.120.260:FF:000108">
    <property type="entry name" value="Beta-galactosidase"/>
    <property type="match status" value="1"/>
</dbReference>
<dbReference type="STRING" id="46506.AA415_00640"/>
<dbReference type="Gene3D" id="2.60.40.10">
    <property type="entry name" value="Immunoglobulins"/>
    <property type="match status" value="2"/>
</dbReference>
<protein>
    <recommendedName>
        <fullName evidence="5 10">Beta-galactosidase</fullName>
        <ecNumber evidence="5 10">3.2.1.23</ecNumber>
    </recommendedName>
    <alternativeName>
        <fullName evidence="9 10">Lactase</fullName>
    </alternativeName>
</protein>
<dbReference type="InterPro" id="IPR008979">
    <property type="entry name" value="Galactose-bd-like_sf"/>
</dbReference>
<evidence type="ECO:0000256" key="10">
    <source>
        <dbReference type="RuleBase" id="RU361154"/>
    </source>
</evidence>
<dbReference type="PROSITE" id="PS00719">
    <property type="entry name" value="GLYCOSYL_HYDROL_F2_1"/>
    <property type="match status" value="1"/>
</dbReference>
<evidence type="ECO:0000313" key="12">
    <source>
        <dbReference type="EMBL" id="KWR57183.1"/>
    </source>
</evidence>
<dbReference type="Gene3D" id="2.60.120.260">
    <property type="entry name" value="Galactose-binding domain-like"/>
    <property type="match status" value="1"/>
</dbReference>
<reference evidence="12" key="2">
    <citation type="submission" date="2016-01" db="EMBL/GenBank/DDBJ databases">
        <authorList>
            <person name="McClelland M."/>
            <person name="Jain A."/>
            <person name="Saraogi P."/>
            <person name="Mendelson R."/>
            <person name="Westerman R."/>
            <person name="SanMiguel P."/>
            <person name="Csonka L."/>
        </authorList>
    </citation>
    <scope>NUCLEOTIDE SEQUENCE</scope>
    <source>
        <strain evidence="12">CL09T03C01</strain>
    </source>
</reference>
<evidence type="ECO:0000256" key="6">
    <source>
        <dbReference type="ARBA" id="ARBA00022801"/>
    </source>
</evidence>
<dbReference type="InterPro" id="IPR036156">
    <property type="entry name" value="Beta-gal/glucu_dom_sf"/>
</dbReference>
<comment type="caution">
    <text evidence="12">The sequence shown here is derived from an EMBL/GenBank/DDBJ whole genome shotgun (WGS) entry which is preliminary data.</text>
</comment>
<comment type="catalytic activity">
    <reaction evidence="1 10">
        <text>Hydrolysis of terminal non-reducing beta-D-galactose residues in beta-D-galactosides.</text>
        <dbReference type="EC" id="3.2.1.23"/>
    </reaction>
</comment>
<dbReference type="InterPro" id="IPR006101">
    <property type="entry name" value="Glyco_hydro_2"/>
</dbReference>